<proteinExistence type="predicted"/>
<keyword evidence="2" id="KW-1185">Reference proteome</keyword>
<dbReference type="AlphaFoldDB" id="A0ABD1VJ26"/>
<accession>A0ABD1VJ26</accession>
<sequence length="102" mass="11736">MKVDTTAFQGMQARGEGYECCKAEGEGLAEVEITTSRLHVINFELLHLDIQEQCYDNWIENWNRKPVTRNHLVKNPTKACRFSCGPVDHVAVLQLQLFLKFI</sequence>
<comment type="caution">
    <text evidence="1">The sequence shown here is derived from an EMBL/GenBank/DDBJ whole genome shotgun (WGS) entry which is preliminary data.</text>
</comment>
<protein>
    <submittedName>
        <fullName evidence="1">Uncharacterized protein</fullName>
    </submittedName>
</protein>
<name>A0ABD1VJ26_9LAMI</name>
<dbReference type="Proteomes" id="UP001604277">
    <property type="component" value="Unassembled WGS sequence"/>
</dbReference>
<dbReference type="EMBL" id="JBFOLJ010000005">
    <property type="protein sequence ID" value="KAL2537359.1"/>
    <property type="molecule type" value="Genomic_DNA"/>
</dbReference>
<reference evidence="2" key="1">
    <citation type="submission" date="2024-07" db="EMBL/GenBank/DDBJ databases">
        <title>Two chromosome-level genome assemblies of Korean endemic species Abeliophyllum distichum and Forsythia ovata (Oleaceae).</title>
        <authorList>
            <person name="Jang H."/>
        </authorList>
    </citation>
    <scope>NUCLEOTIDE SEQUENCE [LARGE SCALE GENOMIC DNA]</scope>
</reference>
<evidence type="ECO:0000313" key="2">
    <source>
        <dbReference type="Proteomes" id="UP001604277"/>
    </source>
</evidence>
<organism evidence="1 2">
    <name type="scientific">Forsythia ovata</name>
    <dbReference type="NCBI Taxonomy" id="205694"/>
    <lineage>
        <taxon>Eukaryota</taxon>
        <taxon>Viridiplantae</taxon>
        <taxon>Streptophyta</taxon>
        <taxon>Embryophyta</taxon>
        <taxon>Tracheophyta</taxon>
        <taxon>Spermatophyta</taxon>
        <taxon>Magnoliopsida</taxon>
        <taxon>eudicotyledons</taxon>
        <taxon>Gunneridae</taxon>
        <taxon>Pentapetalae</taxon>
        <taxon>asterids</taxon>
        <taxon>lamiids</taxon>
        <taxon>Lamiales</taxon>
        <taxon>Oleaceae</taxon>
        <taxon>Forsythieae</taxon>
        <taxon>Forsythia</taxon>
    </lineage>
</organism>
<evidence type="ECO:0000313" key="1">
    <source>
        <dbReference type="EMBL" id="KAL2537359.1"/>
    </source>
</evidence>
<gene>
    <name evidence="1" type="ORF">Fot_18750</name>
</gene>